<dbReference type="Proteomes" id="UP000266841">
    <property type="component" value="Unassembled WGS sequence"/>
</dbReference>
<dbReference type="AlphaFoldDB" id="K0QZA0"/>
<keyword evidence="3" id="KW-1185">Reference proteome</keyword>
<feature type="region of interest" description="Disordered" evidence="1">
    <location>
        <begin position="1"/>
        <end position="23"/>
    </location>
</feature>
<sequence length="282" mass="31780">AYERSEGMGSHLRKESGDLSPPTRVGKDGFLRYRLAVGTILAVKVIIPRVVARSGKKAPASSIYQIRDPITNNHCPMQQKLGIAARQKVPLGGHWRSMWRCRPLEHRSSKQRSSSLRSRPREEVPWSQLHLLHGTTTLYTWYDDDYIYDDDHDWPNGFNATTAPVCEGSTPDFRDEYGDSCRYYERFDLPGCPEEGDLYAGPMGTAREHCCYCWMDAPTSAPTISTSPTLTPHPTSSPTVSSSPTLTPAPTDDPTMDDDFMQWYSQFYGDLRASLRGKHSKL</sequence>
<evidence type="ECO:0000256" key="1">
    <source>
        <dbReference type="SAM" id="MobiDB-lite"/>
    </source>
</evidence>
<name>K0QZA0_THAOC</name>
<gene>
    <name evidence="2" type="ORF">THAOC_36549</name>
</gene>
<feature type="non-terminal residue" evidence="2">
    <location>
        <position position="1"/>
    </location>
</feature>
<dbReference type="EMBL" id="AGNL01049107">
    <property type="protein sequence ID" value="EJK44878.1"/>
    <property type="molecule type" value="Genomic_DNA"/>
</dbReference>
<feature type="region of interest" description="Disordered" evidence="1">
    <location>
        <begin position="224"/>
        <end position="253"/>
    </location>
</feature>
<comment type="caution">
    <text evidence="2">The sequence shown here is derived from an EMBL/GenBank/DDBJ whole genome shotgun (WGS) entry which is preliminary data.</text>
</comment>
<feature type="compositionally biased region" description="Basic and acidic residues" evidence="1">
    <location>
        <begin position="1"/>
        <end position="17"/>
    </location>
</feature>
<reference evidence="2 3" key="1">
    <citation type="journal article" date="2012" name="Genome Biol.">
        <title>Genome and low-iron response of an oceanic diatom adapted to chronic iron limitation.</title>
        <authorList>
            <person name="Lommer M."/>
            <person name="Specht M."/>
            <person name="Roy A.S."/>
            <person name="Kraemer L."/>
            <person name="Andreson R."/>
            <person name="Gutowska M.A."/>
            <person name="Wolf J."/>
            <person name="Bergner S.V."/>
            <person name="Schilhabel M.B."/>
            <person name="Klostermeier U.C."/>
            <person name="Beiko R.G."/>
            <person name="Rosenstiel P."/>
            <person name="Hippler M."/>
            <person name="Laroche J."/>
        </authorList>
    </citation>
    <scope>NUCLEOTIDE SEQUENCE [LARGE SCALE GENOMIC DNA]</scope>
    <source>
        <strain evidence="2 3">CCMP1005</strain>
    </source>
</reference>
<evidence type="ECO:0000313" key="3">
    <source>
        <dbReference type="Proteomes" id="UP000266841"/>
    </source>
</evidence>
<organism evidence="2 3">
    <name type="scientific">Thalassiosira oceanica</name>
    <name type="common">Marine diatom</name>
    <dbReference type="NCBI Taxonomy" id="159749"/>
    <lineage>
        <taxon>Eukaryota</taxon>
        <taxon>Sar</taxon>
        <taxon>Stramenopiles</taxon>
        <taxon>Ochrophyta</taxon>
        <taxon>Bacillariophyta</taxon>
        <taxon>Coscinodiscophyceae</taxon>
        <taxon>Thalassiosirophycidae</taxon>
        <taxon>Thalassiosirales</taxon>
        <taxon>Thalassiosiraceae</taxon>
        <taxon>Thalassiosira</taxon>
    </lineage>
</organism>
<protein>
    <submittedName>
        <fullName evidence="2">Uncharacterized protein</fullName>
    </submittedName>
</protein>
<accession>K0QZA0</accession>
<proteinExistence type="predicted"/>
<evidence type="ECO:0000313" key="2">
    <source>
        <dbReference type="EMBL" id="EJK44878.1"/>
    </source>
</evidence>